<dbReference type="Proteomes" id="UP000216311">
    <property type="component" value="Unassembled WGS sequence"/>
</dbReference>
<feature type="region of interest" description="Disordered" evidence="7">
    <location>
        <begin position="1"/>
        <end position="20"/>
    </location>
</feature>
<dbReference type="InterPro" id="IPR013766">
    <property type="entry name" value="Thioredoxin_domain"/>
</dbReference>
<dbReference type="InterPro" id="IPR036249">
    <property type="entry name" value="Thioredoxin-like_sf"/>
</dbReference>
<protein>
    <recommendedName>
        <fullName evidence="6">Thiol peroxidase</fullName>
        <shortName evidence="6">Tpx</shortName>
        <ecNumber evidence="6">1.11.1.24</ecNumber>
    </recommendedName>
    <alternativeName>
        <fullName evidence="6">Peroxiredoxin tpx</fullName>
        <shortName evidence="6">Prx</shortName>
    </alternativeName>
    <alternativeName>
        <fullName evidence="6">Thioredoxin peroxidase</fullName>
    </alternativeName>
    <alternativeName>
        <fullName evidence="6">Thioredoxin-dependent peroxiredoxin</fullName>
    </alternativeName>
</protein>
<dbReference type="EC" id="1.11.1.24" evidence="6"/>
<evidence type="ECO:0000256" key="6">
    <source>
        <dbReference type="HAMAP-Rule" id="MF_00269"/>
    </source>
</evidence>
<keyword evidence="3 6" id="KW-0560">Oxidoreductase</keyword>
<comment type="miscellaneous">
    <text evidence="6">The active site is a conserved redox-active cysteine residue, the peroxidatic cysteine (C(P)), which makes the nucleophilic attack on the peroxide substrate. The peroxide oxidizes the C(P)-SH to cysteine sulfenic acid (C(P)-SOH), which then reacts with another cysteine residue, the resolving cysteine (C(R)), to form a disulfide bridge. The disulfide is subsequently reduced by an appropriate electron donor to complete the catalytic cycle. In this atypical 2-Cys peroxiredoxin, C(R) is present in the same subunit to form an intramolecular disulfide. The disulfide is subsequently reduced by thioredoxin.</text>
</comment>
<feature type="domain" description="Thioredoxin" evidence="8">
    <location>
        <begin position="18"/>
        <end position="165"/>
    </location>
</feature>
<proteinExistence type="inferred from homology"/>
<evidence type="ECO:0000256" key="1">
    <source>
        <dbReference type="ARBA" id="ARBA00022559"/>
    </source>
</evidence>
<comment type="caution">
    <text evidence="9">The sequence shown here is derived from an EMBL/GenBank/DDBJ whole genome shotgun (WGS) entry which is preliminary data.</text>
</comment>
<dbReference type="PROSITE" id="PS51352">
    <property type="entry name" value="THIOREDOXIN_2"/>
    <property type="match status" value="1"/>
</dbReference>
<gene>
    <name evidence="6" type="primary">tpx</name>
    <name evidence="9" type="ORF">CGZ93_08160</name>
</gene>
<feature type="disulfide bond" description="Redox-active" evidence="6">
    <location>
        <begin position="60"/>
        <end position="94"/>
    </location>
</feature>
<evidence type="ECO:0000313" key="10">
    <source>
        <dbReference type="Proteomes" id="UP000216311"/>
    </source>
</evidence>
<evidence type="ECO:0000256" key="3">
    <source>
        <dbReference type="ARBA" id="ARBA00023002"/>
    </source>
</evidence>
<dbReference type="PANTHER" id="PTHR43110:SF1">
    <property type="entry name" value="THIOL PEROXIDASE"/>
    <property type="match status" value="1"/>
</dbReference>
<dbReference type="InterPro" id="IPR002065">
    <property type="entry name" value="TPX"/>
</dbReference>
<dbReference type="Gene3D" id="3.40.30.10">
    <property type="entry name" value="Glutaredoxin"/>
    <property type="match status" value="1"/>
</dbReference>
<dbReference type="NCBIfam" id="NF001808">
    <property type="entry name" value="PRK00522.1"/>
    <property type="match status" value="1"/>
</dbReference>
<dbReference type="GO" id="GO:0008379">
    <property type="term" value="F:thioredoxin peroxidase activity"/>
    <property type="evidence" value="ECO:0007669"/>
    <property type="project" value="UniProtKB-UniRule"/>
</dbReference>
<feature type="active site" description="Cysteine sulfenic acid (-SOH) intermediate" evidence="6">
    <location>
        <position position="60"/>
    </location>
</feature>
<comment type="similarity">
    <text evidence="6">Belongs to the peroxiredoxin family. Tpx subfamily.</text>
</comment>
<dbReference type="InterPro" id="IPR050455">
    <property type="entry name" value="Tpx_Peroxidase_subfamily"/>
</dbReference>
<dbReference type="InterPro" id="IPR018219">
    <property type="entry name" value="Tpx_CS"/>
</dbReference>
<evidence type="ECO:0000256" key="4">
    <source>
        <dbReference type="ARBA" id="ARBA00023157"/>
    </source>
</evidence>
<accession>A0A255H425</accession>
<dbReference type="InterPro" id="IPR013740">
    <property type="entry name" value="Redoxin"/>
</dbReference>
<dbReference type="RefSeq" id="WP_094363650.1">
    <property type="nucleotide sequence ID" value="NZ_NMVQ01000012.1"/>
</dbReference>
<dbReference type="PANTHER" id="PTHR43110">
    <property type="entry name" value="THIOL PEROXIDASE"/>
    <property type="match status" value="1"/>
</dbReference>
<comment type="catalytic activity">
    <reaction evidence="6">
        <text>a hydroperoxide + [thioredoxin]-dithiol = an alcohol + [thioredoxin]-disulfide + H2O</text>
        <dbReference type="Rhea" id="RHEA:62620"/>
        <dbReference type="Rhea" id="RHEA-COMP:10698"/>
        <dbReference type="Rhea" id="RHEA-COMP:10700"/>
        <dbReference type="ChEBI" id="CHEBI:15377"/>
        <dbReference type="ChEBI" id="CHEBI:29950"/>
        <dbReference type="ChEBI" id="CHEBI:30879"/>
        <dbReference type="ChEBI" id="CHEBI:35924"/>
        <dbReference type="ChEBI" id="CHEBI:50058"/>
        <dbReference type="EC" id="1.11.1.24"/>
    </reaction>
</comment>
<dbReference type="HAMAP" id="MF_00269">
    <property type="entry name" value="Tpx"/>
    <property type="match status" value="1"/>
</dbReference>
<name>A0A255H425_9ACTN</name>
<sequence>MATTAFKGNPVNTVGDLPAQGQPAPDFNVTGQGLSEVKLSDFAGTRLVLNIFPSVDTPTCANSVRRFNEVAAGLDNTKVLCVSADLPFALARFCGAEGIENVSTGSTFRSSFGSDYGVTMTDGPLQGLLARSVVVLDEQGNVLHSQLVAEIAEEPDYDAAQAALG</sequence>
<keyword evidence="1 6" id="KW-0575">Peroxidase</keyword>
<keyword evidence="10" id="KW-1185">Reference proteome</keyword>
<keyword evidence="2 6" id="KW-0049">Antioxidant</keyword>
<keyword evidence="5 6" id="KW-0676">Redox-active center</keyword>
<dbReference type="SUPFAM" id="SSF52833">
    <property type="entry name" value="Thioredoxin-like"/>
    <property type="match status" value="1"/>
</dbReference>
<evidence type="ECO:0000259" key="8">
    <source>
        <dbReference type="PROSITE" id="PS51352"/>
    </source>
</evidence>
<dbReference type="CDD" id="cd03014">
    <property type="entry name" value="PRX_Atyp2cys"/>
    <property type="match status" value="1"/>
</dbReference>
<comment type="function">
    <text evidence="6">Thiol-specific peroxidase that catalyzes the reduction of hydrogen peroxide and organic hydroperoxides to water and alcohols, respectively. Plays a role in cell protection against oxidative stress by detoxifying peroxides.</text>
</comment>
<reference evidence="9" key="1">
    <citation type="submission" date="2017-07" db="EMBL/GenBank/DDBJ databases">
        <title>Draft whole genome sequences of clinical Proprionibacteriaceae strains.</title>
        <authorList>
            <person name="Bernier A.-M."/>
            <person name="Bernard K."/>
            <person name="Domingo M.-C."/>
        </authorList>
    </citation>
    <scope>NUCLEOTIDE SEQUENCE [LARGE SCALE GENOMIC DNA]</scope>
    <source>
        <strain evidence="9">NML 130396</strain>
    </source>
</reference>
<evidence type="ECO:0000256" key="5">
    <source>
        <dbReference type="ARBA" id="ARBA00023284"/>
    </source>
</evidence>
<evidence type="ECO:0000256" key="7">
    <source>
        <dbReference type="SAM" id="MobiDB-lite"/>
    </source>
</evidence>
<keyword evidence="4 6" id="KW-1015">Disulfide bond</keyword>
<organism evidence="9 10">
    <name type="scientific">Enemella dayhoffiae</name>
    <dbReference type="NCBI Taxonomy" id="2016507"/>
    <lineage>
        <taxon>Bacteria</taxon>
        <taxon>Bacillati</taxon>
        <taxon>Actinomycetota</taxon>
        <taxon>Actinomycetes</taxon>
        <taxon>Propionibacteriales</taxon>
        <taxon>Propionibacteriaceae</taxon>
        <taxon>Enemella</taxon>
    </lineage>
</organism>
<dbReference type="Pfam" id="PF08534">
    <property type="entry name" value="Redoxin"/>
    <property type="match status" value="1"/>
</dbReference>
<dbReference type="OrthoDB" id="9781543at2"/>
<dbReference type="AlphaFoldDB" id="A0A255H425"/>
<dbReference type="PROSITE" id="PS01265">
    <property type="entry name" value="TPX"/>
    <property type="match status" value="1"/>
</dbReference>
<comment type="subunit">
    <text evidence="6">Homodimer.</text>
</comment>
<dbReference type="EMBL" id="NMVQ01000012">
    <property type="protein sequence ID" value="OYO21906.1"/>
    <property type="molecule type" value="Genomic_DNA"/>
</dbReference>
<evidence type="ECO:0000256" key="2">
    <source>
        <dbReference type="ARBA" id="ARBA00022862"/>
    </source>
</evidence>
<evidence type="ECO:0000313" key="9">
    <source>
        <dbReference type="EMBL" id="OYO21906.1"/>
    </source>
</evidence>